<dbReference type="OrthoDB" id="43906at2759"/>
<dbReference type="Proteomes" id="UP000271241">
    <property type="component" value="Unassembled WGS sequence"/>
</dbReference>
<dbReference type="FunFam" id="1.50.40.10:FF:000029">
    <property type="entry name" value="Solute carrier family 25 member 28"/>
    <property type="match status" value="1"/>
</dbReference>
<dbReference type="STRING" id="78915.A0A4P9XMZ8"/>
<evidence type="ECO:0000313" key="13">
    <source>
        <dbReference type="Proteomes" id="UP000271241"/>
    </source>
</evidence>
<dbReference type="InterPro" id="IPR023395">
    <property type="entry name" value="MCP_dom_sf"/>
</dbReference>
<dbReference type="AlphaFoldDB" id="A0A4P9XMZ8"/>
<evidence type="ECO:0000256" key="4">
    <source>
        <dbReference type="ARBA" id="ARBA00022692"/>
    </source>
</evidence>
<keyword evidence="3 10" id="KW-0813">Transport</keyword>
<keyword evidence="7" id="KW-0496">Mitochondrion</keyword>
<dbReference type="GO" id="GO:0031966">
    <property type="term" value="C:mitochondrial membrane"/>
    <property type="evidence" value="ECO:0007669"/>
    <property type="project" value="UniProtKB-SubCell"/>
</dbReference>
<dbReference type="Gene3D" id="1.50.40.10">
    <property type="entry name" value="Mitochondrial carrier domain"/>
    <property type="match status" value="1"/>
</dbReference>
<feature type="compositionally biased region" description="Low complexity" evidence="11">
    <location>
        <begin position="317"/>
        <end position="333"/>
    </location>
</feature>
<sequence>MAEEYDYEALPESSSLYAQLMAGALAGIAEHTIMYPFDFIKTRMQVLSPSPQAVYDGISHALHRITGTEGARTMWRGVSSVVVGAGPSHALYFATYEQCKEAFGGNVGDGHHVMATGAAGACATIASDALMNPFDVIKQRMQVHGSVHRSVTSCAMHLLRTEGIGAFYISYPTTLMMTVPFQSVQFATYEYFRKVLNPSGHYDPLTHIVSGGLAGSIAAAVTTPLDVAKTLLQTRGQAHDAEIRRSAGLRDAFRIIYRRNGMRGFVRGIGPRVLSHMPSTAICWTTYEYFKWVMGAQEQQRIAESEEPLPQLKLQQSTSAPSATGAPAPAAGI</sequence>
<dbReference type="PANTHER" id="PTHR45758">
    <property type="entry name" value="MITOFERRIN-1-RELATED"/>
    <property type="match status" value="1"/>
</dbReference>
<comment type="subcellular location">
    <subcellularLocation>
        <location evidence="1">Mitochondrion membrane</location>
        <topology evidence="1">Multi-pass membrane protein</topology>
    </subcellularLocation>
</comment>
<dbReference type="GO" id="GO:0015093">
    <property type="term" value="F:ferrous iron transmembrane transporter activity"/>
    <property type="evidence" value="ECO:0007669"/>
    <property type="project" value="TreeGrafter"/>
</dbReference>
<keyword evidence="13" id="KW-1185">Reference proteome</keyword>
<evidence type="ECO:0000256" key="6">
    <source>
        <dbReference type="ARBA" id="ARBA00022989"/>
    </source>
</evidence>
<accession>A0A4P9XMZ8</accession>
<keyword evidence="4 9" id="KW-0812">Transmembrane</keyword>
<dbReference type="InterPro" id="IPR018108">
    <property type="entry name" value="MCP_transmembrane"/>
</dbReference>
<dbReference type="EMBL" id="KZ992738">
    <property type="protein sequence ID" value="RKP07304.1"/>
    <property type="molecule type" value="Genomic_DNA"/>
</dbReference>
<evidence type="ECO:0000256" key="2">
    <source>
        <dbReference type="ARBA" id="ARBA00006375"/>
    </source>
</evidence>
<evidence type="ECO:0000256" key="9">
    <source>
        <dbReference type="PROSITE-ProRule" id="PRU00282"/>
    </source>
</evidence>
<dbReference type="SUPFAM" id="SSF103506">
    <property type="entry name" value="Mitochondrial carrier"/>
    <property type="match status" value="1"/>
</dbReference>
<evidence type="ECO:0000256" key="1">
    <source>
        <dbReference type="ARBA" id="ARBA00004225"/>
    </source>
</evidence>
<feature type="repeat" description="Solcar" evidence="9">
    <location>
        <begin position="202"/>
        <end position="293"/>
    </location>
</feature>
<evidence type="ECO:0000256" key="5">
    <source>
        <dbReference type="ARBA" id="ARBA00022737"/>
    </source>
</evidence>
<evidence type="ECO:0000256" key="7">
    <source>
        <dbReference type="ARBA" id="ARBA00023128"/>
    </source>
</evidence>
<dbReference type="Pfam" id="PF00153">
    <property type="entry name" value="Mito_carr"/>
    <property type="match status" value="3"/>
</dbReference>
<reference evidence="13" key="1">
    <citation type="journal article" date="2018" name="Nat. Microbiol.">
        <title>Leveraging single-cell genomics to expand the fungal tree of life.</title>
        <authorList>
            <person name="Ahrendt S.R."/>
            <person name="Quandt C.A."/>
            <person name="Ciobanu D."/>
            <person name="Clum A."/>
            <person name="Salamov A."/>
            <person name="Andreopoulos B."/>
            <person name="Cheng J.F."/>
            <person name="Woyke T."/>
            <person name="Pelin A."/>
            <person name="Henrissat B."/>
            <person name="Reynolds N.K."/>
            <person name="Benny G.L."/>
            <person name="Smith M.E."/>
            <person name="James T.Y."/>
            <person name="Grigoriev I.V."/>
        </authorList>
    </citation>
    <scope>NUCLEOTIDE SEQUENCE [LARGE SCALE GENOMIC DNA]</scope>
    <source>
        <strain evidence="13">RSA 1356</strain>
    </source>
</reference>
<protein>
    <submittedName>
        <fullName evidence="12">Mitochondrial carrier</fullName>
    </submittedName>
</protein>
<gene>
    <name evidence="12" type="ORF">THASP1DRAFT_30878</name>
</gene>
<dbReference type="PANTHER" id="PTHR45758:SF4">
    <property type="entry name" value="MITOFERRIN-1"/>
    <property type="match status" value="1"/>
</dbReference>
<dbReference type="InterPro" id="IPR002067">
    <property type="entry name" value="MCP"/>
</dbReference>
<feature type="repeat" description="Solcar" evidence="9">
    <location>
        <begin position="111"/>
        <end position="195"/>
    </location>
</feature>
<evidence type="ECO:0000256" key="8">
    <source>
        <dbReference type="ARBA" id="ARBA00023136"/>
    </source>
</evidence>
<keyword evidence="8 9" id="KW-0472">Membrane</keyword>
<keyword evidence="6" id="KW-1133">Transmembrane helix</keyword>
<feature type="repeat" description="Solcar" evidence="9">
    <location>
        <begin position="14"/>
        <end position="102"/>
    </location>
</feature>
<comment type="similarity">
    <text evidence="2 10">Belongs to the mitochondrial carrier (TC 2.A.29) family.</text>
</comment>
<feature type="region of interest" description="Disordered" evidence="11">
    <location>
        <begin position="310"/>
        <end position="333"/>
    </location>
</feature>
<organism evidence="12 13">
    <name type="scientific">Thamnocephalis sphaerospora</name>
    <dbReference type="NCBI Taxonomy" id="78915"/>
    <lineage>
        <taxon>Eukaryota</taxon>
        <taxon>Fungi</taxon>
        <taxon>Fungi incertae sedis</taxon>
        <taxon>Zoopagomycota</taxon>
        <taxon>Zoopagomycotina</taxon>
        <taxon>Zoopagomycetes</taxon>
        <taxon>Zoopagales</taxon>
        <taxon>Sigmoideomycetaceae</taxon>
        <taxon>Thamnocephalis</taxon>
    </lineage>
</organism>
<dbReference type="PROSITE" id="PS50920">
    <property type="entry name" value="SOLCAR"/>
    <property type="match status" value="3"/>
</dbReference>
<keyword evidence="5" id="KW-0677">Repeat</keyword>
<evidence type="ECO:0000256" key="10">
    <source>
        <dbReference type="RuleBase" id="RU000488"/>
    </source>
</evidence>
<dbReference type="GO" id="GO:0048250">
    <property type="term" value="P:iron import into the mitochondrion"/>
    <property type="evidence" value="ECO:0007669"/>
    <property type="project" value="TreeGrafter"/>
</dbReference>
<proteinExistence type="inferred from homology"/>
<name>A0A4P9XMZ8_9FUNG</name>
<evidence type="ECO:0000256" key="3">
    <source>
        <dbReference type="ARBA" id="ARBA00022448"/>
    </source>
</evidence>
<evidence type="ECO:0000256" key="11">
    <source>
        <dbReference type="SAM" id="MobiDB-lite"/>
    </source>
</evidence>
<evidence type="ECO:0000313" key="12">
    <source>
        <dbReference type="EMBL" id="RKP07304.1"/>
    </source>
</evidence>
<dbReference type="PRINTS" id="PR00926">
    <property type="entry name" value="MITOCARRIER"/>
</dbReference>